<evidence type="ECO:0000256" key="4">
    <source>
        <dbReference type="RuleBase" id="RU361117"/>
    </source>
</evidence>
<comment type="cofactor">
    <cofactor evidence="4">
        <name>Mg(2+)</name>
        <dbReference type="ChEBI" id="CHEBI:18420"/>
    </cofactor>
</comment>
<reference evidence="5" key="1">
    <citation type="journal article" date="2014" name="Int. J. Syst. Evol. Microbiol.">
        <title>Complete genome sequence of Corynebacterium casei LMG S-19264T (=DSM 44701T), isolated from a smear-ripened cheese.</title>
        <authorList>
            <consortium name="US DOE Joint Genome Institute (JGI-PGF)"/>
            <person name="Walter F."/>
            <person name="Albersmeier A."/>
            <person name="Kalinowski J."/>
            <person name="Ruckert C."/>
        </authorList>
    </citation>
    <scope>NUCLEOTIDE SEQUENCE</scope>
    <source>
        <strain evidence="5">KCTC 23077</strain>
    </source>
</reference>
<dbReference type="InterPro" id="IPR044651">
    <property type="entry name" value="OTSB-like"/>
</dbReference>
<dbReference type="NCBIfam" id="TIGR01484">
    <property type="entry name" value="HAD-SF-IIB"/>
    <property type="match status" value="1"/>
</dbReference>
<dbReference type="EC" id="3.1.3.12" evidence="4"/>
<comment type="pathway">
    <text evidence="1 4">Glycan biosynthesis; trehalose biosynthesis.</text>
</comment>
<dbReference type="SUPFAM" id="SSF56784">
    <property type="entry name" value="HAD-like"/>
    <property type="match status" value="1"/>
</dbReference>
<dbReference type="Gene3D" id="3.40.50.1000">
    <property type="entry name" value="HAD superfamily/HAD-like"/>
    <property type="match status" value="1"/>
</dbReference>
<dbReference type="RefSeq" id="WP_189455608.1">
    <property type="nucleotide sequence ID" value="NZ_BMYD01000002.1"/>
</dbReference>
<dbReference type="AlphaFoldDB" id="A0A918SZ96"/>
<sequence length="263" mass="28176">MMQTDLPLPPAPARDWALFLDVDGSLLDFAPRPDDVHVPDDLVDALARLRDALDGALALVSGRPLAQLDALFSPLHLPGAGLHGLELRDRPGATPDLHDAPEALDGIAERAQEIASRHPGALVENKGSTLAFHWRASGAAAAAPEFEALAHEALDSLPHYHLQPGNHVLELRPDGYDKGGAIRHLLETDTFRGRTPVFIGDDLTDEHGFEAVNELGGVSVLVGTRTPTAARTRIDSPTRLRAWLLEAAERFNHNSSSSSEAAA</sequence>
<keyword evidence="3 4" id="KW-0378">Hydrolase</keyword>
<evidence type="ECO:0000256" key="2">
    <source>
        <dbReference type="ARBA" id="ARBA00008770"/>
    </source>
</evidence>
<dbReference type="EMBL" id="BMYD01000002">
    <property type="protein sequence ID" value="GHA80594.1"/>
    <property type="molecule type" value="Genomic_DNA"/>
</dbReference>
<comment type="caution">
    <text evidence="5">The sequence shown here is derived from an EMBL/GenBank/DDBJ whole genome shotgun (WGS) entry which is preliminary data.</text>
</comment>
<dbReference type="InterPro" id="IPR003337">
    <property type="entry name" value="Trehalose_PPase"/>
</dbReference>
<dbReference type="InterPro" id="IPR036412">
    <property type="entry name" value="HAD-like_sf"/>
</dbReference>
<dbReference type="GO" id="GO:0005992">
    <property type="term" value="P:trehalose biosynthetic process"/>
    <property type="evidence" value="ECO:0007669"/>
    <property type="project" value="InterPro"/>
</dbReference>
<comment type="similarity">
    <text evidence="2 4">Belongs to the trehalose phosphatase family.</text>
</comment>
<dbReference type="NCBIfam" id="TIGR00685">
    <property type="entry name" value="T6PP"/>
    <property type="match status" value="1"/>
</dbReference>
<dbReference type="InterPro" id="IPR006379">
    <property type="entry name" value="HAD-SF_hydro_IIB"/>
</dbReference>
<comment type="catalytic activity">
    <reaction evidence="4">
        <text>alpha,alpha-trehalose 6-phosphate + H2O = alpha,alpha-trehalose + phosphate</text>
        <dbReference type="Rhea" id="RHEA:23420"/>
        <dbReference type="ChEBI" id="CHEBI:15377"/>
        <dbReference type="ChEBI" id="CHEBI:16551"/>
        <dbReference type="ChEBI" id="CHEBI:43474"/>
        <dbReference type="ChEBI" id="CHEBI:58429"/>
        <dbReference type="EC" id="3.1.3.12"/>
    </reaction>
</comment>
<keyword evidence="4" id="KW-0460">Magnesium</keyword>
<comment type="function">
    <text evidence="4">Removes the phosphate from trehalose 6-phosphate to produce free trehalose.</text>
</comment>
<dbReference type="Pfam" id="PF02358">
    <property type="entry name" value="Trehalose_PPase"/>
    <property type="match status" value="1"/>
</dbReference>
<dbReference type="Proteomes" id="UP000646426">
    <property type="component" value="Unassembled WGS sequence"/>
</dbReference>
<dbReference type="GO" id="GO:0000287">
    <property type="term" value="F:magnesium ion binding"/>
    <property type="evidence" value="ECO:0007669"/>
    <property type="project" value="UniProtKB-ARBA"/>
</dbReference>
<dbReference type="PANTHER" id="PTHR43768:SF3">
    <property type="entry name" value="TREHALOSE 6-PHOSPHATE PHOSPHATASE"/>
    <property type="match status" value="1"/>
</dbReference>
<gene>
    <name evidence="5" type="primary">ostB</name>
    <name evidence="5" type="ORF">GCM10007067_18070</name>
</gene>
<name>A0A918SZ96_9GAMM</name>
<keyword evidence="4" id="KW-0479">Metal-binding</keyword>
<dbReference type="Gene3D" id="3.30.70.1020">
    <property type="entry name" value="Trehalose-6-phosphate phosphatase related protein, domain 2"/>
    <property type="match status" value="1"/>
</dbReference>
<dbReference type="GO" id="GO:0004805">
    <property type="term" value="F:trehalose-phosphatase activity"/>
    <property type="evidence" value="ECO:0007669"/>
    <property type="project" value="UniProtKB-EC"/>
</dbReference>
<evidence type="ECO:0000256" key="3">
    <source>
        <dbReference type="ARBA" id="ARBA00022801"/>
    </source>
</evidence>
<organism evidence="5 6">
    <name type="scientific">Cognatilysobacter bugurensis</name>
    <dbReference type="NCBI Taxonomy" id="543356"/>
    <lineage>
        <taxon>Bacteria</taxon>
        <taxon>Pseudomonadati</taxon>
        <taxon>Pseudomonadota</taxon>
        <taxon>Gammaproteobacteria</taxon>
        <taxon>Lysobacterales</taxon>
        <taxon>Lysobacteraceae</taxon>
        <taxon>Cognatilysobacter</taxon>
    </lineage>
</organism>
<accession>A0A918SZ96</accession>
<evidence type="ECO:0000256" key="1">
    <source>
        <dbReference type="ARBA" id="ARBA00005199"/>
    </source>
</evidence>
<keyword evidence="6" id="KW-1185">Reference proteome</keyword>
<proteinExistence type="inferred from homology"/>
<dbReference type="CDD" id="cd01627">
    <property type="entry name" value="HAD_TPP"/>
    <property type="match status" value="1"/>
</dbReference>
<protein>
    <recommendedName>
        <fullName evidence="4">Trehalose 6-phosphate phosphatase</fullName>
        <ecNumber evidence="4">3.1.3.12</ecNumber>
    </recommendedName>
</protein>
<evidence type="ECO:0000313" key="5">
    <source>
        <dbReference type="EMBL" id="GHA80594.1"/>
    </source>
</evidence>
<evidence type="ECO:0000313" key="6">
    <source>
        <dbReference type="Proteomes" id="UP000646426"/>
    </source>
</evidence>
<dbReference type="InterPro" id="IPR023214">
    <property type="entry name" value="HAD_sf"/>
</dbReference>
<dbReference type="PANTHER" id="PTHR43768">
    <property type="entry name" value="TREHALOSE 6-PHOSPHATE PHOSPHATASE"/>
    <property type="match status" value="1"/>
</dbReference>
<reference evidence="5" key="2">
    <citation type="submission" date="2020-09" db="EMBL/GenBank/DDBJ databases">
        <authorList>
            <person name="Sun Q."/>
            <person name="Kim S."/>
        </authorList>
    </citation>
    <scope>NUCLEOTIDE SEQUENCE</scope>
    <source>
        <strain evidence="5">KCTC 23077</strain>
    </source>
</reference>